<sequence>MKILVINAGSSSLKYQLIDMDNEQMLAKGNCEKIGLEMGIFGHKTADGREKKIEIRMANHTEAFEQVKNALLDSEVGVIKDLSEVAAIGHRIVQGGALFSESVLVDEKVIEGIESLIPLAPLHNSAHVQGIRACMNVFGKEVPEVVVFDTAFHSTMPQKAYMFAVPYEYYEKYKIRRYGFHGTSHRYVSHRVAELMGKDIKDLKLITCHIGNGSSITAIKNGKVIDTSMGLTPLDGFMMGTRTGTLDPSVVTFIAEKENLTPAQLSDLFNKKSGLLGISGISSDDRDICKAEDEGDERAHLAHEMLVYQIQKFIGSYVAALNGVDAIVFTAGLGENQDTLRERICTNMEYLGIKFDHEANKGVRGKEKKISAPDSKVAVYIVPTNEELVIARDTKAIVEKL</sequence>
<evidence type="ECO:0000256" key="3">
    <source>
        <dbReference type="ARBA" id="ARBA00022679"/>
    </source>
</evidence>
<dbReference type="EC" id="2.7.2.1" evidence="7"/>
<evidence type="ECO:0000256" key="1">
    <source>
        <dbReference type="ARBA" id="ARBA00008748"/>
    </source>
</evidence>
<comment type="subunit">
    <text evidence="7">Homodimer.</text>
</comment>
<keyword evidence="7" id="KW-0479">Metal-binding</keyword>
<feature type="binding site" evidence="7">
    <location>
        <position position="91"/>
    </location>
    <ligand>
        <name>substrate</name>
    </ligand>
</feature>
<evidence type="ECO:0000256" key="2">
    <source>
        <dbReference type="ARBA" id="ARBA00022490"/>
    </source>
</evidence>
<dbReference type="PROSITE" id="PS01076">
    <property type="entry name" value="ACETATE_KINASE_2"/>
    <property type="match status" value="1"/>
</dbReference>
<organism evidence="9 10">
    <name type="scientific">Hominenteromicrobium mulieris</name>
    <dbReference type="NCBI Taxonomy" id="2885357"/>
    <lineage>
        <taxon>Bacteria</taxon>
        <taxon>Bacillati</taxon>
        <taxon>Bacillota</taxon>
        <taxon>Clostridia</taxon>
        <taxon>Eubacteriales</taxon>
        <taxon>Oscillospiraceae</taxon>
        <taxon>Hominenteromicrobium</taxon>
    </lineage>
</organism>
<keyword evidence="4 7" id="KW-0547">Nucleotide-binding</keyword>
<keyword evidence="10" id="KW-1185">Reference proteome</keyword>
<evidence type="ECO:0000256" key="4">
    <source>
        <dbReference type="ARBA" id="ARBA00022741"/>
    </source>
</evidence>
<reference evidence="9" key="1">
    <citation type="submission" date="2021-10" db="EMBL/GenBank/DDBJ databases">
        <title>Anaerobic single-cell dispensing facilitates the cultivation of human gut bacteria.</title>
        <authorList>
            <person name="Afrizal A."/>
        </authorList>
    </citation>
    <scope>NUCLEOTIDE SEQUENCE</scope>
    <source>
        <strain evidence="9">CLA-AA-H250</strain>
    </source>
</reference>
<dbReference type="GO" id="GO:0006083">
    <property type="term" value="P:acetate metabolic process"/>
    <property type="evidence" value="ECO:0007669"/>
    <property type="project" value="TreeGrafter"/>
</dbReference>
<comment type="subcellular location">
    <subcellularLocation>
        <location evidence="7">Cytoplasm</location>
    </subcellularLocation>
</comment>
<dbReference type="PANTHER" id="PTHR21060:SF15">
    <property type="entry name" value="ACETATE KINASE-RELATED"/>
    <property type="match status" value="1"/>
</dbReference>
<dbReference type="GO" id="GO:0005737">
    <property type="term" value="C:cytoplasm"/>
    <property type="evidence" value="ECO:0007669"/>
    <property type="project" value="UniProtKB-SubCell"/>
</dbReference>
<comment type="pathway">
    <text evidence="7">Metabolic intermediate biosynthesis; acetyl-CoA biosynthesis; acetyl-CoA from acetate: step 1/2.</text>
</comment>
<feature type="binding site" evidence="7">
    <location>
        <position position="7"/>
    </location>
    <ligand>
        <name>Mg(2+)</name>
        <dbReference type="ChEBI" id="CHEBI:18420"/>
    </ligand>
</feature>
<protein>
    <recommendedName>
        <fullName evidence="7">Acetate kinase</fullName>
        <ecNumber evidence="7">2.7.2.1</ecNumber>
    </recommendedName>
    <alternativeName>
        <fullName evidence="7">Acetokinase</fullName>
    </alternativeName>
</protein>
<dbReference type="EMBL" id="JAJEQC010000001">
    <property type="protein sequence ID" value="MCC2135772.1"/>
    <property type="molecule type" value="Genomic_DNA"/>
</dbReference>
<evidence type="ECO:0000256" key="5">
    <source>
        <dbReference type="ARBA" id="ARBA00022777"/>
    </source>
</evidence>
<dbReference type="InterPro" id="IPR000890">
    <property type="entry name" value="Aliphatic_acid_kin_short-chain"/>
</dbReference>
<dbReference type="HAMAP" id="MF_00020">
    <property type="entry name" value="Acetate_kinase"/>
    <property type="match status" value="1"/>
</dbReference>
<comment type="function">
    <text evidence="7">Catalyzes the formation of acetyl phosphate from acetate and ATP. Can also catalyze the reverse reaction.</text>
</comment>
<feature type="binding site" evidence="7">
    <location>
        <begin position="332"/>
        <end position="336"/>
    </location>
    <ligand>
        <name>ATP</name>
        <dbReference type="ChEBI" id="CHEBI:30616"/>
    </ligand>
</feature>
<dbReference type="InterPro" id="IPR023865">
    <property type="entry name" value="Aliphatic_acid_kinase_CS"/>
</dbReference>
<evidence type="ECO:0000256" key="7">
    <source>
        <dbReference type="HAMAP-Rule" id="MF_00020"/>
    </source>
</evidence>
<evidence type="ECO:0000256" key="8">
    <source>
        <dbReference type="RuleBase" id="RU003835"/>
    </source>
</evidence>
<dbReference type="Pfam" id="PF00871">
    <property type="entry name" value="Acetate_kinase"/>
    <property type="match status" value="1"/>
</dbReference>
<accession>A0AAE3AGE8</accession>
<dbReference type="GO" id="GO:0008776">
    <property type="term" value="F:acetate kinase activity"/>
    <property type="evidence" value="ECO:0007669"/>
    <property type="project" value="UniProtKB-UniRule"/>
</dbReference>
<dbReference type="PIRSF" id="PIRSF000722">
    <property type="entry name" value="Acetate_prop_kin"/>
    <property type="match status" value="1"/>
</dbReference>
<keyword evidence="6 7" id="KW-0067">ATP-binding</keyword>
<feature type="binding site" evidence="7">
    <location>
        <position position="386"/>
    </location>
    <ligand>
        <name>Mg(2+)</name>
        <dbReference type="ChEBI" id="CHEBI:18420"/>
    </ligand>
</feature>
<dbReference type="RefSeq" id="WP_308448390.1">
    <property type="nucleotide sequence ID" value="NZ_JAJEQC010000001.1"/>
</dbReference>
<comment type="catalytic activity">
    <reaction evidence="7">
        <text>acetate + ATP = acetyl phosphate + ADP</text>
        <dbReference type="Rhea" id="RHEA:11352"/>
        <dbReference type="ChEBI" id="CHEBI:22191"/>
        <dbReference type="ChEBI" id="CHEBI:30089"/>
        <dbReference type="ChEBI" id="CHEBI:30616"/>
        <dbReference type="ChEBI" id="CHEBI:456216"/>
        <dbReference type="EC" id="2.7.2.1"/>
    </reaction>
</comment>
<proteinExistence type="inferred from homology"/>
<comment type="cofactor">
    <cofactor evidence="7">
        <name>Mg(2+)</name>
        <dbReference type="ChEBI" id="CHEBI:18420"/>
    </cofactor>
    <cofactor evidence="7">
        <name>Mn(2+)</name>
        <dbReference type="ChEBI" id="CHEBI:29035"/>
    </cofactor>
    <text evidence="7">Mg(2+). Can also accept Mn(2+).</text>
</comment>
<evidence type="ECO:0000313" key="10">
    <source>
        <dbReference type="Proteomes" id="UP001199424"/>
    </source>
</evidence>
<dbReference type="AlphaFoldDB" id="A0AAE3AGE8"/>
<feature type="active site" description="Proton donor/acceptor" evidence="7">
    <location>
        <position position="149"/>
    </location>
</feature>
<evidence type="ECO:0000256" key="6">
    <source>
        <dbReference type="ARBA" id="ARBA00022840"/>
    </source>
</evidence>
<dbReference type="PROSITE" id="PS01075">
    <property type="entry name" value="ACETATE_KINASE_1"/>
    <property type="match status" value="1"/>
</dbReference>
<dbReference type="SUPFAM" id="SSF53067">
    <property type="entry name" value="Actin-like ATPase domain"/>
    <property type="match status" value="2"/>
</dbReference>
<feature type="binding site" evidence="7">
    <location>
        <begin position="209"/>
        <end position="213"/>
    </location>
    <ligand>
        <name>ATP</name>
        <dbReference type="ChEBI" id="CHEBI:30616"/>
    </ligand>
</feature>
<name>A0AAE3AGE8_9FIRM</name>
<comment type="similarity">
    <text evidence="1 7 8">Belongs to the acetokinase family.</text>
</comment>
<keyword evidence="5 7" id="KW-0418">Kinase</keyword>
<dbReference type="InterPro" id="IPR004372">
    <property type="entry name" value="Ac/propionate_kinase"/>
</dbReference>
<evidence type="ECO:0000313" key="9">
    <source>
        <dbReference type="EMBL" id="MCC2135772.1"/>
    </source>
</evidence>
<dbReference type="GO" id="GO:0000287">
    <property type="term" value="F:magnesium ion binding"/>
    <property type="evidence" value="ECO:0007669"/>
    <property type="project" value="UniProtKB-UniRule"/>
</dbReference>
<dbReference type="Gene3D" id="3.30.420.40">
    <property type="match status" value="2"/>
</dbReference>
<dbReference type="GO" id="GO:0006085">
    <property type="term" value="P:acetyl-CoA biosynthetic process"/>
    <property type="evidence" value="ECO:0007669"/>
    <property type="project" value="UniProtKB-UniRule"/>
</dbReference>
<dbReference type="PRINTS" id="PR00471">
    <property type="entry name" value="ACETATEKNASE"/>
</dbReference>
<feature type="site" description="Transition state stabilizer" evidence="7">
    <location>
        <position position="181"/>
    </location>
</feature>
<keyword evidence="2 7" id="KW-0963">Cytoplasm</keyword>
<keyword evidence="3 7" id="KW-0808">Transferase</keyword>
<feature type="binding site" evidence="7">
    <location>
        <position position="14"/>
    </location>
    <ligand>
        <name>ATP</name>
        <dbReference type="ChEBI" id="CHEBI:30616"/>
    </ligand>
</feature>
<feature type="binding site" evidence="7">
    <location>
        <begin position="284"/>
        <end position="286"/>
    </location>
    <ligand>
        <name>ATP</name>
        <dbReference type="ChEBI" id="CHEBI:30616"/>
    </ligand>
</feature>
<comment type="caution">
    <text evidence="9">The sequence shown here is derived from an EMBL/GenBank/DDBJ whole genome shotgun (WGS) entry which is preliminary data.</text>
</comment>
<dbReference type="InterPro" id="IPR043129">
    <property type="entry name" value="ATPase_NBD"/>
</dbReference>
<dbReference type="GO" id="GO:0005524">
    <property type="term" value="F:ATP binding"/>
    <property type="evidence" value="ECO:0007669"/>
    <property type="project" value="UniProtKB-KW"/>
</dbReference>
<keyword evidence="7" id="KW-0460">Magnesium</keyword>
<dbReference type="NCBIfam" id="TIGR00016">
    <property type="entry name" value="ackA"/>
    <property type="match status" value="1"/>
</dbReference>
<feature type="site" description="Transition state stabilizer" evidence="7">
    <location>
        <position position="242"/>
    </location>
</feature>
<dbReference type="Proteomes" id="UP001199424">
    <property type="component" value="Unassembled WGS sequence"/>
</dbReference>
<dbReference type="PANTHER" id="PTHR21060">
    <property type="entry name" value="ACETATE KINASE"/>
    <property type="match status" value="1"/>
</dbReference>
<gene>
    <name evidence="7" type="primary">ackA</name>
    <name evidence="9" type="ORF">LKD31_01910</name>
</gene>
<dbReference type="CDD" id="cd24010">
    <property type="entry name" value="ASKHA_NBD_AcK_PK"/>
    <property type="match status" value="1"/>
</dbReference>